<reference evidence="3 4" key="1">
    <citation type="journal article" date="2019" name="G3 (Bethesda)">
        <title>Sequencing of a Wild Apple (Malus baccata) Genome Unravels the Differences Between Cultivated and Wild Apple Species Regarding Disease Resistance and Cold Tolerance.</title>
        <authorList>
            <person name="Chen X."/>
        </authorList>
    </citation>
    <scope>NUCLEOTIDE SEQUENCE [LARGE SCALE GENOMIC DNA]</scope>
    <source>
        <strain evidence="4">cv. Shandingzi</strain>
        <tissue evidence="3">Leaves</tissue>
    </source>
</reference>
<dbReference type="EMBL" id="VIEB01000847">
    <property type="protein sequence ID" value="TQD79622.1"/>
    <property type="molecule type" value="Genomic_DNA"/>
</dbReference>
<evidence type="ECO:0000313" key="3">
    <source>
        <dbReference type="EMBL" id="TQD79622.1"/>
    </source>
</evidence>
<organism evidence="3 4">
    <name type="scientific">Malus baccata</name>
    <name type="common">Siberian crab apple</name>
    <name type="synonym">Pyrus baccata</name>
    <dbReference type="NCBI Taxonomy" id="106549"/>
    <lineage>
        <taxon>Eukaryota</taxon>
        <taxon>Viridiplantae</taxon>
        <taxon>Streptophyta</taxon>
        <taxon>Embryophyta</taxon>
        <taxon>Tracheophyta</taxon>
        <taxon>Spermatophyta</taxon>
        <taxon>Magnoliopsida</taxon>
        <taxon>eudicotyledons</taxon>
        <taxon>Gunneridae</taxon>
        <taxon>Pentapetalae</taxon>
        <taxon>rosids</taxon>
        <taxon>fabids</taxon>
        <taxon>Rosales</taxon>
        <taxon>Rosaceae</taxon>
        <taxon>Amygdaloideae</taxon>
        <taxon>Maleae</taxon>
        <taxon>Malus</taxon>
    </lineage>
</organism>
<accession>A0A540L034</accession>
<dbReference type="STRING" id="106549.A0A540L034"/>
<evidence type="ECO:0000313" key="4">
    <source>
        <dbReference type="Proteomes" id="UP000315295"/>
    </source>
</evidence>
<comment type="caution">
    <text evidence="3">The sequence shown here is derived from an EMBL/GenBank/DDBJ whole genome shotgun (WGS) entry which is preliminary data.</text>
</comment>
<proteinExistence type="predicted"/>
<keyword evidence="1" id="KW-0732">Signal</keyword>
<evidence type="ECO:0000259" key="2">
    <source>
        <dbReference type="Pfam" id="PF22898"/>
    </source>
</evidence>
<feature type="chain" id="PRO_5021920925" description="NOMO-like N-terminal beta-sandwich domain-containing protein" evidence="1">
    <location>
        <begin position="24"/>
        <end position="83"/>
    </location>
</feature>
<keyword evidence="4" id="KW-1185">Reference proteome</keyword>
<gene>
    <name evidence="3" type="ORF">C1H46_034799</name>
</gene>
<evidence type="ECO:0000256" key="1">
    <source>
        <dbReference type="SAM" id="SignalP"/>
    </source>
</evidence>
<feature type="domain" description="NOMO-like N-terminal beta-sandwich" evidence="2">
    <location>
        <begin position="46"/>
        <end position="76"/>
    </location>
</feature>
<dbReference type="AlphaFoldDB" id="A0A540L034"/>
<sequence>MGIKDHASAFFFLAISSLSTTFADSIHGCGGFVEASSSLIKARQPTDVKLDYSHITVELQTVDGLLKDSTQCAPNGLLLHSRI</sequence>
<dbReference type="InterPro" id="IPR055075">
    <property type="entry name" value="NOMO-like_N"/>
</dbReference>
<dbReference type="Pfam" id="PF22898">
    <property type="entry name" value="NOMO1-like_1st"/>
    <property type="match status" value="1"/>
</dbReference>
<protein>
    <recommendedName>
        <fullName evidence="2">NOMO-like N-terminal beta-sandwich domain-containing protein</fullName>
    </recommendedName>
</protein>
<name>A0A540L034_MALBA</name>
<feature type="signal peptide" evidence="1">
    <location>
        <begin position="1"/>
        <end position="23"/>
    </location>
</feature>
<dbReference type="Proteomes" id="UP000315295">
    <property type="component" value="Unassembled WGS sequence"/>
</dbReference>